<feature type="transmembrane region" description="Helical" evidence="2">
    <location>
        <begin position="150"/>
        <end position="168"/>
    </location>
</feature>
<protein>
    <submittedName>
        <fullName evidence="3">Uncharacterized protein</fullName>
    </submittedName>
</protein>
<comment type="caution">
    <text evidence="3">The sequence shown here is derived from an EMBL/GenBank/DDBJ whole genome shotgun (WGS) entry which is preliminary data.</text>
</comment>
<evidence type="ECO:0000313" key="4">
    <source>
        <dbReference type="Proteomes" id="UP001153069"/>
    </source>
</evidence>
<feature type="compositionally biased region" description="Acidic residues" evidence="1">
    <location>
        <begin position="234"/>
        <end position="243"/>
    </location>
</feature>
<name>A0A9N8E004_9STRA</name>
<keyword evidence="2" id="KW-0472">Membrane</keyword>
<feature type="region of interest" description="Disordered" evidence="1">
    <location>
        <begin position="1"/>
        <end position="33"/>
    </location>
</feature>
<feature type="transmembrane region" description="Helical" evidence="2">
    <location>
        <begin position="315"/>
        <end position="337"/>
    </location>
</feature>
<dbReference type="Proteomes" id="UP001153069">
    <property type="component" value="Unassembled WGS sequence"/>
</dbReference>
<keyword evidence="2" id="KW-1133">Transmembrane helix</keyword>
<dbReference type="EMBL" id="CAICTM010000427">
    <property type="protein sequence ID" value="CAB9510254.1"/>
    <property type="molecule type" value="Genomic_DNA"/>
</dbReference>
<reference evidence="3" key="1">
    <citation type="submission" date="2020-06" db="EMBL/GenBank/DDBJ databases">
        <authorList>
            <consortium name="Plant Systems Biology data submission"/>
        </authorList>
    </citation>
    <scope>NUCLEOTIDE SEQUENCE</scope>
    <source>
        <strain evidence="3">D6</strain>
    </source>
</reference>
<proteinExistence type="predicted"/>
<evidence type="ECO:0000313" key="3">
    <source>
        <dbReference type="EMBL" id="CAB9510254.1"/>
    </source>
</evidence>
<organism evidence="3 4">
    <name type="scientific">Seminavis robusta</name>
    <dbReference type="NCBI Taxonomy" id="568900"/>
    <lineage>
        <taxon>Eukaryota</taxon>
        <taxon>Sar</taxon>
        <taxon>Stramenopiles</taxon>
        <taxon>Ochrophyta</taxon>
        <taxon>Bacillariophyta</taxon>
        <taxon>Bacillariophyceae</taxon>
        <taxon>Bacillariophycidae</taxon>
        <taxon>Naviculales</taxon>
        <taxon>Naviculaceae</taxon>
        <taxon>Seminavis</taxon>
    </lineage>
</organism>
<evidence type="ECO:0000256" key="1">
    <source>
        <dbReference type="SAM" id="MobiDB-lite"/>
    </source>
</evidence>
<feature type="region of interest" description="Disordered" evidence="1">
    <location>
        <begin position="231"/>
        <end position="254"/>
    </location>
</feature>
<feature type="compositionally biased region" description="Low complexity" evidence="1">
    <location>
        <begin position="244"/>
        <end position="254"/>
    </location>
</feature>
<accession>A0A9N8E004</accession>
<keyword evidence="4" id="KW-1185">Reference proteome</keyword>
<evidence type="ECO:0000256" key="2">
    <source>
        <dbReference type="SAM" id="Phobius"/>
    </source>
</evidence>
<sequence length="344" mass="38984">MCPPSSSLPEDDNVDPEKAETDKNVVPQARPSSVRRSLRMSLSLVELDPELEEAQKLSFSEKPWPLSMFSGFSTERATMVTGLGCLSSSIVLAVRLYLDHSPRAYLIHSIIVFFDCILIHMFTHSLWLSITGEIITYVFFISFHFTKETVWELLETTLLAVISSFYLIGSRKQVMQERNELEDDIHSLRHRGALLLRNISQVHAAIREKEKDPHASVLLQVQGEQHQLLNQEDGNSDTDDETIADNNNTNNNANGHHIEAALDTELSRELLKQGECSCRIKTFKGRLNQWLTPFTPDPEACPNKLKCYKELFFEYFLDGAAGVMYTSFLGLIIDAFLNYGSSSY</sequence>
<keyword evidence="2" id="KW-0812">Transmembrane</keyword>
<dbReference type="AlphaFoldDB" id="A0A9N8E004"/>
<feature type="transmembrane region" description="Helical" evidence="2">
    <location>
        <begin position="105"/>
        <end position="130"/>
    </location>
</feature>
<gene>
    <name evidence="3" type="ORF">SEMRO_428_G140820.1</name>
</gene>
<feature type="transmembrane region" description="Helical" evidence="2">
    <location>
        <begin position="77"/>
        <end position="98"/>
    </location>
</feature>